<dbReference type="PANTHER" id="PTHR42659:SF2">
    <property type="entry name" value="XANTHINE DEHYDROGENASE SUBUNIT C-RELATED"/>
    <property type="match status" value="1"/>
</dbReference>
<dbReference type="Gene3D" id="3.30.43.10">
    <property type="entry name" value="Uridine Diphospho-n-acetylenolpyruvylglucosamine Reductase, domain 2"/>
    <property type="match status" value="1"/>
</dbReference>
<dbReference type="GO" id="GO:0016491">
    <property type="term" value="F:oxidoreductase activity"/>
    <property type="evidence" value="ECO:0007669"/>
    <property type="project" value="UniProtKB-KW"/>
</dbReference>
<dbReference type="SUPFAM" id="SSF55447">
    <property type="entry name" value="CO dehydrogenase flavoprotein C-terminal domain-like"/>
    <property type="match status" value="1"/>
</dbReference>
<reference evidence="5" key="2">
    <citation type="submission" date="2020-09" db="EMBL/GenBank/DDBJ databases">
        <authorList>
            <person name="Sun Q."/>
            <person name="Zhou Y."/>
        </authorList>
    </citation>
    <scope>NUCLEOTIDE SEQUENCE</scope>
    <source>
        <strain evidence="5">CGMCC 1.14988</strain>
    </source>
</reference>
<dbReference type="InterPro" id="IPR051312">
    <property type="entry name" value="Diverse_Substr_Oxidored"/>
</dbReference>
<evidence type="ECO:0000256" key="3">
    <source>
        <dbReference type="ARBA" id="ARBA00023002"/>
    </source>
</evidence>
<sequence length="293" mass="30445">MKPPAFAYHAPRSMDEALDLLDQLGGDAKVLAGGQSLVPLLNMRLVAPAALVDIRHLAALDELTVTDGAVQVGARVTHRRLEQDADAAAALPLLGDTLRLVAHPVIRNRGTSVGSVVHADPAAELPAVVALLDAELEIRSTAGTRTVAGTDVFEGPLESALRPGELATAVRFPVRPPRTGDAVEELARRHGDYALAGVIARVTLDDDARVASARAAFFGVGPLPAVVALDALVGQPADALATDDAVAAARDALDPDDDIHATAAYRRHLAGVLLERALGRAAVHARTDLEVPA</sequence>
<dbReference type="InterPro" id="IPR036683">
    <property type="entry name" value="CO_DH_flav_C_dom_sf"/>
</dbReference>
<dbReference type="GO" id="GO:0071949">
    <property type="term" value="F:FAD binding"/>
    <property type="evidence" value="ECO:0007669"/>
    <property type="project" value="InterPro"/>
</dbReference>
<evidence type="ECO:0000259" key="4">
    <source>
        <dbReference type="PROSITE" id="PS51387"/>
    </source>
</evidence>
<gene>
    <name evidence="5" type="ORF">GCM10011354_08200</name>
</gene>
<dbReference type="OrthoDB" id="9793944at2"/>
<evidence type="ECO:0000313" key="5">
    <source>
        <dbReference type="EMBL" id="GGI04256.1"/>
    </source>
</evidence>
<dbReference type="SMART" id="SM01092">
    <property type="entry name" value="CO_deh_flav_C"/>
    <property type="match status" value="1"/>
</dbReference>
<proteinExistence type="predicted"/>
<dbReference type="InterPro" id="IPR016169">
    <property type="entry name" value="FAD-bd_PCMH_sub2"/>
</dbReference>
<dbReference type="InterPro" id="IPR016167">
    <property type="entry name" value="FAD-bd_PCMH_sub1"/>
</dbReference>
<dbReference type="SUPFAM" id="SSF56176">
    <property type="entry name" value="FAD-binding/transporter-associated domain-like"/>
    <property type="match status" value="1"/>
</dbReference>
<keyword evidence="6" id="KW-1185">Reference proteome</keyword>
<keyword evidence="1" id="KW-0285">Flavoprotein</keyword>
<dbReference type="RefSeq" id="WP_130650711.1">
    <property type="nucleotide sequence ID" value="NZ_BMHA01000002.1"/>
</dbReference>
<reference evidence="5" key="1">
    <citation type="journal article" date="2014" name="Int. J. Syst. Evol. Microbiol.">
        <title>Complete genome sequence of Corynebacterium casei LMG S-19264T (=DSM 44701T), isolated from a smear-ripened cheese.</title>
        <authorList>
            <consortium name="US DOE Joint Genome Institute (JGI-PGF)"/>
            <person name="Walter F."/>
            <person name="Albersmeier A."/>
            <person name="Kalinowski J."/>
            <person name="Ruckert C."/>
        </authorList>
    </citation>
    <scope>NUCLEOTIDE SEQUENCE</scope>
    <source>
        <strain evidence="5">CGMCC 1.14988</strain>
    </source>
</reference>
<dbReference type="PANTHER" id="PTHR42659">
    <property type="entry name" value="XANTHINE DEHYDROGENASE SUBUNIT C-RELATED"/>
    <property type="match status" value="1"/>
</dbReference>
<dbReference type="InterPro" id="IPR005107">
    <property type="entry name" value="CO_DH_flav_C"/>
</dbReference>
<dbReference type="Pfam" id="PF03450">
    <property type="entry name" value="CO_deh_flav_C"/>
    <property type="match status" value="1"/>
</dbReference>
<feature type="domain" description="FAD-binding PCMH-type" evidence="4">
    <location>
        <begin position="1"/>
        <end position="177"/>
    </location>
</feature>
<keyword evidence="3" id="KW-0560">Oxidoreductase</keyword>
<dbReference type="InterPro" id="IPR016166">
    <property type="entry name" value="FAD-bd_PCMH"/>
</dbReference>
<organism evidence="5 6">
    <name type="scientific">Egicoccus halophilus</name>
    <dbReference type="NCBI Taxonomy" id="1670830"/>
    <lineage>
        <taxon>Bacteria</taxon>
        <taxon>Bacillati</taxon>
        <taxon>Actinomycetota</taxon>
        <taxon>Nitriliruptoria</taxon>
        <taxon>Egicoccales</taxon>
        <taxon>Egicoccaceae</taxon>
        <taxon>Egicoccus</taxon>
    </lineage>
</organism>
<accession>A0A8J3A687</accession>
<protein>
    <submittedName>
        <fullName evidence="5">Carbon monoxide dehydrogenase</fullName>
    </submittedName>
</protein>
<dbReference type="Gene3D" id="3.30.465.10">
    <property type="match status" value="1"/>
</dbReference>
<keyword evidence="2" id="KW-0274">FAD</keyword>
<name>A0A8J3A687_9ACTN</name>
<evidence type="ECO:0000256" key="1">
    <source>
        <dbReference type="ARBA" id="ARBA00022630"/>
    </source>
</evidence>
<comment type="caution">
    <text evidence="5">The sequence shown here is derived from an EMBL/GenBank/DDBJ whole genome shotgun (WGS) entry which is preliminary data.</text>
</comment>
<dbReference type="AlphaFoldDB" id="A0A8J3A687"/>
<dbReference type="Proteomes" id="UP000650511">
    <property type="component" value="Unassembled WGS sequence"/>
</dbReference>
<dbReference type="Gene3D" id="3.30.390.50">
    <property type="entry name" value="CO dehydrogenase flavoprotein, C-terminal domain"/>
    <property type="match status" value="1"/>
</dbReference>
<dbReference type="EMBL" id="BMHA01000002">
    <property type="protein sequence ID" value="GGI04256.1"/>
    <property type="molecule type" value="Genomic_DNA"/>
</dbReference>
<dbReference type="InterPro" id="IPR036318">
    <property type="entry name" value="FAD-bd_PCMH-like_sf"/>
</dbReference>
<dbReference type="InterPro" id="IPR002346">
    <property type="entry name" value="Mopterin_DH_FAD-bd"/>
</dbReference>
<evidence type="ECO:0000313" key="6">
    <source>
        <dbReference type="Proteomes" id="UP000650511"/>
    </source>
</evidence>
<dbReference type="PROSITE" id="PS51387">
    <property type="entry name" value="FAD_PCMH"/>
    <property type="match status" value="1"/>
</dbReference>
<evidence type="ECO:0000256" key="2">
    <source>
        <dbReference type="ARBA" id="ARBA00022827"/>
    </source>
</evidence>
<dbReference type="Pfam" id="PF00941">
    <property type="entry name" value="FAD_binding_5"/>
    <property type="match status" value="1"/>
</dbReference>